<evidence type="ECO:0000313" key="3">
    <source>
        <dbReference type="Proteomes" id="UP001175353"/>
    </source>
</evidence>
<sequence>MAPMTATVLATLALLSSTTAHPGGAYKAPKFPSASISLYDQLFCAGSSLIVGTPFNLKAGTCQNSPSNTTYISANICLSDAVPWGYECKVILYSDTDCAGAGTATAPLVQGQEACYLKLTASALNQGTVGGQSVGLVCPQLADGSTVA</sequence>
<feature type="chain" id="PRO_5042834363" evidence="1">
    <location>
        <begin position="21"/>
        <end position="148"/>
    </location>
</feature>
<reference evidence="2" key="1">
    <citation type="submission" date="2023-06" db="EMBL/GenBank/DDBJ databases">
        <title>Black Yeasts Isolated from many extreme environments.</title>
        <authorList>
            <person name="Coleine C."/>
            <person name="Stajich J.E."/>
            <person name="Selbmann L."/>
        </authorList>
    </citation>
    <scope>NUCLEOTIDE SEQUENCE</scope>
    <source>
        <strain evidence="2">CCFEE 5200</strain>
    </source>
</reference>
<evidence type="ECO:0000256" key="1">
    <source>
        <dbReference type="SAM" id="SignalP"/>
    </source>
</evidence>
<dbReference type="Proteomes" id="UP001175353">
    <property type="component" value="Unassembled WGS sequence"/>
</dbReference>
<dbReference type="EMBL" id="JAUJLE010000001">
    <property type="protein sequence ID" value="KAK1016072.1"/>
    <property type="molecule type" value="Genomic_DNA"/>
</dbReference>
<keyword evidence="3" id="KW-1185">Reference proteome</keyword>
<feature type="signal peptide" evidence="1">
    <location>
        <begin position="1"/>
        <end position="20"/>
    </location>
</feature>
<protein>
    <submittedName>
        <fullName evidence="2">Uncharacterized protein</fullName>
    </submittedName>
</protein>
<comment type="caution">
    <text evidence="2">The sequence shown here is derived from an EMBL/GenBank/DDBJ whole genome shotgun (WGS) entry which is preliminary data.</text>
</comment>
<gene>
    <name evidence="2" type="ORF">LTR91_000090</name>
</gene>
<dbReference type="AlphaFoldDB" id="A0AAN6L2V0"/>
<accession>A0AAN6L2V0</accession>
<proteinExistence type="predicted"/>
<evidence type="ECO:0000313" key="2">
    <source>
        <dbReference type="EMBL" id="KAK1016072.1"/>
    </source>
</evidence>
<keyword evidence="1" id="KW-0732">Signal</keyword>
<name>A0AAN6L2V0_9PEZI</name>
<organism evidence="2 3">
    <name type="scientific">Friedmanniomyces endolithicus</name>
    <dbReference type="NCBI Taxonomy" id="329885"/>
    <lineage>
        <taxon>Eukaryota</taxon>
        <taxon>Fungi</taxon>
        <taxon>Dikarya</taxon>
        <taxon>Ascomycota</taxon>
        <taxon>Pezizomycotina</taxon>
        <taxon>Dothideomycetes</taxon>
        <taxon>Dothideomycetidae</taxon>
        <taxon>Mycosphaerellales</taxon>
        <taxon>Teratosphaeriaceae</taxon>
        <taxon>Friedmanniomyces</taxon>
    </lineage>
</organism>